<dbReference type="Proteomes" id="UP001279734">
    <property type="component" value="Unassembled WGS sequence"/>
</dbReference>
<sequence length="74" mass="7624">MDEVSPIGTSTEGTSKCINLDGARRMALKHIEAFVLTFSGPQAFAVAAASSGPAALAHVTEAAQIQEAGHLICR</sequence>
<gene>
    <name evidence="1" type="ORF">Nepgr_023486</name>
</gene>
<proteinExistence type="predicted"/>
<organism evidence="1 2">
    <name type="scientific">Nepenthes gracilis</name>
    <name type="common">Slender pitcher plant</name>
    <dbReference type="NCBI Taxonomy" id="150966"/>
    <lineage>
        <taxon>Eukaryota</taxon>
        <taxon>Viridiplantae</taxon>
        <taxon>Streptophyta</taxon>
        <taxon>Embryophyta</taxon>
        <taxon>Tracheophyta</taxon>
        <taxon>Spermatophyta</taxon>
        <taxon>Magnoliopsida</taxon>
        <taxon>eudicotyledons</taxon>
        <taxon>Gunneridae</taxon>
        <taxon>Pentapetalae</taxon>
        <taxon>Caryophyllales</taxon>
        <taxon>Nepenthaceae</taxon>
        <taxon>Nepenthes</taxon>
    </lineage>
</organism>
<dbReference type="PANTHER" id="PTHR46976">
    <property type="entry name" value="PROTEIN ARABIDILLO 1"/>
    <property type="match status" value="1"/>
</dbReference>
<name>A0AAD3XZ35_NEPGR</name>
<dbReference type="EMBL" id="BSYO01000023">
    <property type="protein sequence ID" value="GMH21644.1"/>
    <property type="molecule type" value="Genomic_DNA"/>
</dbReference>
<protein>
    <submittedName>
        <fullName evidence="1">Uncharacterized protein</fullName>
    </submittedName>
</protein>
<evidence type="ECO:0000313" key="2">
    <source>
        <dbReference type="Proteomes" id="UP001279734"/>
    </source>
</evidence>
<accession>A0AAD3XZ35</accession>
<dbReference type="PANTHER" id="PTHR46976:SF1">
    <property type="entry name" value="PROTEIN ARABIDILLO 1"/>
    <property type="match status" value="1"/>
</dbReference>
<dbReference type="AlphaFoldDB" id="A0AAD3XZ35"/>
<keyword evidence="2" id="KW-1185">Reference proteome</keyword>
<evidence type="ECO:0000313" key="1">
    <source>
        <dbReference type="EMBL" id="GMH21644.1"/>
    </source>
</evidence>
<reference evidence="1" key="1">
    <citation type="submission" date="2023-05" db="EMBL/GenBank/DDBJ databases">
        <title>Nepenthes gracilis genome sequencing.</title>
        <authorList>
            <person name="Fukushima K."/>
        </authorList>
    </citation>
    <scope>NUCLEOTIDE SEQUENCE</scope>
    <source>
        <strain evidence="1">SING2019-196</strain>
    </source>
</reference>
<comment type="caution">
    <text evidence="1">The sequence shown here is derived from an EMBL/GenBank/DDBJ whole genome shotgun (WGS) entry which is preliminary data.</text>
</comment>